<evidence type="ECO:0000313" key="2">
    <source>
        <dbReference type="Proteomes" id="UP000597762"/>
    </source>
</evidence>
<comment type="caution">
    <text evidence="1">The sequence shown here is derived from an EMBL/GenBank/DDBJ whole genome shotgun (WGS) entry which is preliminary data.</text>
</comment>
<gene>
    <name evidence="1" type="ORF">SPHA_12199</name>
</gene>
<dbReference type="AlphaFoldDB" id="A0A812B8P7"/>
<sequence length="162" mass="18363">MHWRQYMTSNGRCPSSITHVIHPPPLSLSLSLSLSLFSYIPFSVSSFKVYYILPFIFSTKPPFPQPVKPHFPSLTPRSSTFRPSLPSIDQRSITLPPADVLLSREYVLITGKRCRQPPVGLQNRSLPKNKDETCFSNLSESIMFTDCSKILWRSFTASSSTH</sequence>
<organism evidence="1 2">
    <name type="scientific">Acanthosepion pharaonis</name>
    <name type="common">Pharaoh cuttlefish</name>
    <name type="synonym">Sepia pharaonis</name>
    <dbReference type="NCBI Taxonomy" id="158019"/>
    <lineage>
        <taxon>Eukaryota</taxon>
        <taxon>Metazoa</taxon>
        <taxon>Spiralia</taxon>
        <taxon>Lophotrochozoa</taxon>
        <taxon>Mollusca</taxon>
        <taxon>Cephalopoda</taxon>
        <taxon>Coleoidea</taxon>
        <taxon>Decapodiformes</taxon>
        <taxon>Sepiida</taxon>
        <taxon>Sepiina</taxon>
        <taxon>Sepiidae</taxon>
        <taxon>Acanthosepion</taxon>
    </lineage>
</organism>
<reference evidence="1" key="1">
    <citation type="submission" date="2021-01" db="EMBL/GenBank/DDBJ databases">
        <authorList>
            <person name="Li R."/>
            <person name="Bekaert M."/>
        </authorList>
    </citation>
    <scope>NUCLEOTIDE SEQUENCE</scope>
    <source>
        <strain evidence="1">Farmed</strain>
    </source>
</reference>
<proteinExistence type="predicted"/>
<protein>
    <submittedName>
        <fullName evidence="1">Uncharacterized protein</fullName>
    </submittedName>
</protein>
<accession>A0A812B8P7</accession>
<keyword evidence="2" id="KW-1185">Reference proteome</keyword>
<dbReference type="Proteomes" id="UP000597762">
    <property type="component" value="Unassembled WGS sequence"/>
</dbReference>
<name>A0A812B8P7_ACAPH</name>
<evidence type="ECO:0000313" key="1">
    <source>
        <dbReference type="EMBL" id="CAE1172653.1"/>
    </source>
</evidence>
<dbReference type="EMBL" id="CAHIKZ030000405">
    <property type="protein sequence ID" value="CAE1172653.1"/>
    <property type="molecule type" value="Genomic_DNA"/>
</dbReference>